<dbReference type="RefSeq" id="WP_204631158.1">
    <property type="nucleotide sequence ID" value="NZ_BSOC01000003.1"/>
</dbReference>
<dbReference type="PANTHER" id="PTHR43722:SF1">
    <property type="entry name" value="PROLINE IMINOPEPTIDASE"/>
    <property type="match status" value="1"/>
</dbReference>
<feature type="domain" description="AB hydrolase-1" evidence="12">
    <location>
        <begin position="60"/>
        <end position="327"/>
    </location>
</feature>
<evidence type="ECO:0000256" key="5">
    <source>
        <dbReference type="ARBA" id="ARBA00021843"/>
    </source>
</evidence>
<comment type="catalytic activity">
    <reaction evidence="1">
        <text>Release of N-terminal proline from a peptide.</text>
        <dbReference type="EC" id="3.4.11.5"/>
    </reaction>
</comment>
<comment type="subcellular location">
    <subcellularLocation>
        <location evidence="2">Cytoplasm</location>
    </subcellularLocation>
</comment>
<evidence type="ECO:0000256" key="1">
    <source>
        <dbReference type="ARBA" id="ARBA00001585"/>
    </source>
</evidence>
<dbReference type="InterPro" id="IPR002410">
    <property type="entry name" value="Peptidase_S33"/>
</dbReference>
<dbReference type="Pfam" id="PF00561">
    <property type="entry name" value="Abhydrolase_1"/>
    <property type="match status" value="1"/>
</dbReference>
<dbReference type="InterPro" id="IPR005944">
    <property type="entry name" value="Pro_iminopeptidase"/>
</dbReference>
<evidence type="ECO:0000256" key="4">
    <source>
        <dbReference type="ARBA" id="ARBA00012568"/>
    </source>
</evidence>
<dbReference type="InterPro" id="IPR000073">
    <property type="entry name" value="AB_hydrolase_1"/>
</dbReference>
<reference evidence="13" key="1">
    <citation type="submission" date="2020-10" db="EMBL/GenBank/DDBJ databases">
        <title>Phylogeny of dyella-like bacteria.</title>
        <authorList>
            <person name="Fu J."/>
        </authorList>
    </citation>
    <scope>NUCLEOTIDE SEQUENCE</scope>
    <source>
        <strain evidence="13">DHON07</strain>
    </source>
</reference>
<evidence type="ECO:0000256" key="9">
    <source>
        <dbReference type="ARBA" id="ARBA00022801"/>
    </source>
</evidence>
<evidence type="ECO:0000256" key="3">
    <source>
        <dbReference type="ARBA" id="ARBA00010088"/>
    </source>
</evidence>
<dbReference type="PRINTS" id="PR00793">
    <property type="entry name" value="PROAMNOPTASE"/>
</dbReference>
<evidence type="ECO:0000256" key="7">
    <source>
        <dbReference type="ARBA" id="ARBA00022490"/>
    </source>
</evidence>
<name>A0ABS2KEE7_9GAMM</name>
<dbReference type="PANTHER" id="PTHR43722">
    <property type="entry name" value="PROLINE IMINOPEPTIDASE"/>
    <property type="match status" value="1"/>
</dbReference>
<evidence type="ECO:0000256" key="11">
    <source>
        <dbReference type="SAM" id="SignalP"/>
    </source>
</evidence>
<evidence type="ECO:0000313" key="13">
    <source>
        <dbReference type="EMBL" id="MBM7129540.1"/>
    </source>
</evidence>
<organism evidence="13 14">
    <name type="scientific">Dyella mobilis</name>
    <dbReference type="NCBI Taxonomy" id="1849582"/>
    <lineage>
        <taxon>Bacteria</taxon>
        <taxon>Pseudomonadati</taxon>
        <taxon>Pseudomonadota</taxon>
        <taxon>Gammaproteobacteria</taxon>
        <taxon>Lysobacterales</taxon>
        <taxon>Rhodanobacteraceae</taxon>
        <taxon>Dyella</taxon>
    </lineage>
</organism>
<dbReference type="SUPFAM" id="SSF53474">
    <property type="entry name" value="alpha/beta-Hydrolases"/>
    <property type="match status" value="1"/>
</dbReference>
<dbReference type="GO" id="GO:0016787">
    <property type="term" value="F:hydrolase activity"/>
    <property type="evidence" value="ECO:0007669"/>
    <property type="project" value="UniProtKB-KW"/>
</dbReference>
<feature type="signal peptide" evidence="11">
    <location>
        <begin position="1"/>
        <end position="21"/>
    </location>
</feature>
<comment type="similarity">
    <text evidence="3">Belongs to the peptidase S33 family.</text>
</comment>
<keyword evidence="9 13" id="KW-0378">Hydrolase</keyword>
<dbReference type="EC" id="3.4.11.5" evidence="4"/>
<dbReference type="InterPro" id="IPR029058">
    <property type="entry name" value="AB_hydrolase_fold"/>
</dbReference>
<evidence type="ECO:0000256" key="8">
    <source>
        <dbReference type="ARBA" id="ARBA00022670"/>
    </source>
</evidence>
<gene>
    <name evidence="13" type="ORF">ISS99_08390</name>
</gene>
<feature type="chain" id="PRO_5045244864" description="Proline iminopeptidase" evidence="11">
    <location>
        <begin position="22"/>
        <end position="350"/>
    </location>
</feature>
<keyword evidence="14" id="KW-1185">Reference proteome</keyword>
<evidence type="ECO:0000256" key="2">
    <source>
        <dbReference type="ARBA" id="ARBA00004496"/>
    </source>
</evidence>
<keyword evidence="8" id="KW-0645">Protease</keyword>
<dbReference type="Gene3D" id="3.40.50.1820">
    <property type="entry name" value="alpha/beta hydrolase"/>
    <property type="match status" value="1"/>
</dbReference>
<accession>A0ABS2KEE7</accession>
<dbReference type="EMBL" id="JADIKF010000038">
    <property type="protein sequence ID" value="MBM7129540.1"/>
    <property type="molecule type" value="Genomic_DNA"/>
</dbReference>
<evidence type="ECO:0000313" key="14">
    <source>
        <dbReference type="Proteomes" id="UP001430193"/>
    </source>
</evidence>
<keyword evidence="7" id="KW-0963">Cytoplasm</keyword>
<evidence type="ECO:0000256" key="6">
    <source>
        <dbReference type="ARBA" id="ARBA00022438"/>
    </source>
</evidence>
<evidence type="ECO:0000259" key="12">
    <source>
        <dbReference type="Pfam" id="PF00561"/>
    </source>
</evidence>
<sequence>MNNWLIAAGLIAGLLTSAPSAAVHAPAACKPGTEISEEGFVPIDGIEQWVTIHGANCANPVVLMVHGGPGNPSTPFAEKLYGPWEKDFTLVQWDQRGSGKTFAQNPDTANSSLTMALMARDGVDVATYATHRLAKRQVILFGGSWGSALAVNMLKLRPELFSAYQGTSQLVEYHANQDATYKRALELTRAAGDNKAIASLKALGAPPWENPRAFGIVRRITRRYEAKATQPAPDSWWQYPSQYGTAAYQAAYTAGEDYSYMQFVGMRGDGMLSRIDLPALGTTFPMPIFIIQGKEDLLTMPVVTKAYFDRIQAPTKKYIVLDKVGHDPNPLMIDAQFKVLKTQIAPLIHD</sequence>
<proteinExistence type="inferred from homology"/>
<keyword evidence="6" id="KW-0031">Aminopeptidase</keyword>
<evidence type="ECO:0000256" key="10">
    <source>
        <dbReference type="ARBA" id="ARBA00029605"/>
    </source>
</evidence>
<comment type="caution">
    <text evidence="13">The sequence shown here is derived from an EMBL/GenBank/DDBJ whole genome shotgun (WGS) entry which is preliminary data.</text>
</comment>
<protein>
    <recommendedName>
        <fullName evidence="5">Proline iminopeptidase</fullName>
        <ecNumber evidence="4">3.4.11.5</ecNumber>
    </recommendedName>
    <alternativeName>
        <fullName evidence="10">Prolyl aminopeptidase</fullName>
    </alternativeName>
</protein>
<dbReference type="Proteomes" id="UP001430193">
    <property type="component" value="Unassembled WGS sequence"/>
</dbReference>
<keyword evidence="11" id="KW-0732">Signal</keyword>